<dbReference type="GO" id="GO:0005737">
    <property type="term" value="C:cytoplasm"/>
    <property type="evidence" value="ECO:0007669"/>
    <property type="project" value="TreeGrafter"/>
</dbReference>
<evidence type="ECO:0000256" key="2">
    <source>
        <dbReference type="ARBA" id="ARBA00022840"/>
    </source>
</evidence>
<sequence length="206" mass="23467">MATRVSPSVETLLPSLRFGLGADLSEPPIFSTNHSVVFRTYSQRYRGLVAVKVINRKALPAHIADKFLPRELEVTNKVRHPHLLKCLHIESPSPTKIIIVSEFCTRGTLLQHILKEGAIREAPMGARLFRQLIEAVNYLHRHEIVHRDIKLENILIDGNGDLHLADFGFARFLEKRRRATSFCGTRPYSSPQIVTYQPYDGYAADW</sequence>
<evidence type="ECO:0000313" key="5">
    <source>
        <dbReference type="Proteomes" id="UP001177023"/>
    </source>
</evidence>
<gene>
    <name evidence="4" type="ORF">MSPICULIGERA_LOCUS13619</name>
</gene>
<name>A0AA36CWQ7_9BILA</name>
<dbReference type="PROSITE" id="PS00108">
    <property type="entry name" value="PROTEIN_KINASE_ST"/>
    <property type="match status" value="1"/>
</dbReference>
<protein>
    <recommendedName>
        <fullName evidence="3">Protein kinase domain-containing protein</fullName>
    </recommendedName>
</protein>
<evidence type="ECO:0000259" key="3">
    <source>
        <dbReference type="PROSITE" id="PS50011"/>
    </source>
</evidence>
<dbReference type="GO" id="GO:0035556">
    <property type="term" value="P:intracellular signal transduction"/>
    <property type="evidence" value="ECO:0007669"/>
    <property type="project" value="TreeGrafter"/>
</dbReference>
<dbReference type="GO" id="GO:0005524">
    <property type="term" value="F:ATP binding"/>
    <property type="evidence" value="ECO:0007669"/>
    <property type="project" value="UniProtKB-KW"/>
</dbReference>
<dbReference type="InterPro" id="IPR000719">
    <property type="entry name" value="Prot_kinase_dom"/>
</dbReference>
<dbReference type="Pfam" id="PF00069">
    <property type="entry name" value="Pkinase"/>
    <property type="match status" value="1"/>
</dbReference>
<dbReference type="SMART" id="SM00220">
    <property type="entry name" value="S_TKc"/>
    <property type="match status" value="1"/>
</dbReference>
<dbReference type="GO" id="GO:0004674">
    <property type="term" value="F:protein serine/threonine kinase activity"/>
    <property type="evidence" value="ECO:0007669"/>
    <property type="project" value="TreeGrafter"/>
</dbReference>
<comment type="caution">
    <text evidence="4">The sequence shown here is derived from an EMBL/GenBank/DDBJ whole genome shotgun (WGS) entry which is preliminary data.</text>
</comment>
<reference evidence="4" key="1">
    <citation type="submission" date="2023-06" db="EMBL/GenBank/DDBJ databases">
        <authorList>
            <person name="Delattre M."/>
        </authorList>
    </citation>
    <scope>NUCLEOTIDE SEQUENCE</scope>
    <source>
        <strain evidence="4">AF72</strain>
    </source>
</reference>
<evidence type="ECO:0000256" key="1">
    <source>
        <dbReference type="ARBA" id="ARBA00022741"/>
    </source>
</evidence>
<keyword evidence="5" id="KW-1185">Reference proteome</keyword>
<proteinExistence type="predicted"/>
<dbReference type="SUPFAM" id="SSF56112">
    <property type="entry name" value="Protein kinase-like (PK-like)"/>
    <property type="match status" value="1"/>
</dbReference>
<dbReference type="InterPro" id="IPR008271">
    <property type="entry name" value="Ser/Thr_kinase_AS"/>
</dbReference>
<dbReference type="InterPro" id="IPR011009">
    <property type="entry name" value="Kinase-like_dom_sf"/>
</dbReference>
<organism evidence="4 5">
    <name type="scientific">Mesorhabditis spiculigera</name>
    <dbReference type="NCBI Taxonomy" id="96644"/>
    <lineage>
        <taxon>Eukaryota</taxon>
        <taxon>Metazoa</taxon>
        <taxon>Ecdysozoa</taxon>
        <taxon>Nematoda</taxon>
        <taxon>Chromadorea</taxon>
        <taxon>Rhabditida</taxon>
        <taxon>Rhabditina</taxon>
        <taxon>Rhabditomorpha</taxon>
        <taxon>Rhabditoidea</taxon>
        <taxon>Rhabditidae</taxon>
        <taxon>Mesorhabditinae</taxon>
        <taxon>Mesorhabditis</taxon>
    </lineage>
</organism>
<dbReference type="AlphaFoldDB" id="A0AA36CWQ7"/>
<keyword evidence="2" id="KW-0067">ATP-binding</keyword>
<dbReference type="EMBL" id="CATQJA010002637">
    <property type="protein sequence ID" value="CAJ0575307.1"/>
    <property type="molecule type" value="Genomic_DNA"/>
</dbReference>
<dbReference type="PROSITE" id="PS50011">
    <property type="entry name" value="PROTEIN_KINASE_DOM"/>
    <property type="match status" value="1"/>
</dbReference>
<keyword evidence="1" id="KW-0547">Nucleotide-binding</keyword>
<dbReference type="Gene3D" id="1.10.510.10">
    <property type="entry name" value="Transferase(Phosphotransferase) domain 1"/>
    <property type="match status" value="1"/>
</dbReference>
<feature type="non-terminal residue" evidence="4">
    <location>
        <position position="1"/>
    </location>
</feature>
<dbReference type="PANTHER" id="PTHR24346:SF30">
    <property type="entry name" value="MATERNAL EMBRYONIC LEUCINE ZIPPER KINASE"/>
    <property type="match status" value="1"/>
</dbReference>
<accession>A0AA36CWQ7</accession>
<dbReference type="Proteomes" id="UP001177023">
    <property type="component" value="Unassembled WGS sequence"/>
</dbReference>
<evidence type="ECO:0000313" key="4">
    <source>
        <dbReference type="EMBL" id="CAJ0575307.1"/>
    </source>
</evidence>
<feature type="domain" description="Protein kinase" evidence="3">
    <location>
        <begin position="1"/>
        <end position="206"/>
    </location>
</feature>
<dbReference type="PANTHER" id="PTHR24346">
    <property type="entry name" value="MAP/MICROTUBULE AFFINITY-REGULATING KINASE"/>
    <property type="match status" value="1"/>
</dbReference>